<dbReference type="Pfam" id="PF00126">
    <property type="entry name" value="HTH_1"/>
    <property type="match status" value="1"/>
</dbReference>
<evidence type="ECO:0000256" key="4">
    <source>
        <dbReference type="ARBA" id="ARBA00023163"/>
    </source>
</evidence>
<dbReference type="Gene3D" id="1.10.10.10">
    <property type="entry name" value="Winged helix-like DNA-binding domain superfamily/Winged helix DNA-binding domain"/>
    <property type="match status" value="1"/>
</dbReference>
<dbReference type="InterPro" id="IPR036390">
    <property type="entry name" value="WH_DNA-bd_sf"/>
</dbReference>
<evidence type="ECO:0000259" key="5">
    <source>
        <dbReference type="PROSITE" id="PS50931"/>
    </source>
</evidence>
<comment type="similarity">
    <text evidence="1">Belongs to the LysR transcriptional regulatory family.</text>
</comment>
<dbReference type="AlphaFoldDB" id="A0A6J7CTW5"/>
<dbReference type="InterPro" id="IPR036388">
    <property type="entry name" value="WH-like_DNA-bd_sf"/>
</dbReference>
<dbReference type="SUPFAM" id="SSF53850">
    <property type="entry name" value="Periplasmic binding protein-like II"/>
    <property type="match status" value="1"/>
</dbReference>
<dbReference type="InterPro" id="IPR050950">
    <property type="entry name" value="HTH-type_LysR_regulators"/>
</dbReference>
<evidence type="ECO:0000313" key="6">
    <source>
        <dbReference type="EMBL" id="CAB4823054.1"/>
    </source>
</evidence>
<gene>
    <name evidence="6" type="ORF">UFOPK3164_00556</name>
    <name evidence="7" type="ORF">UFOPK3427_00140</name>
    <name evidence="8" type="ORF">UFOPK4112_01766</name>
</gene>
<organism evidence="7">
    <name type="scientific">freshwater metagenome</name>
    <dbReference type="NCBI Taxonomy" id="449393"/>
    <lineage>
        <taxon>unclassified sequences</taxon>
        <taxon>metagenomes</taxon>
        <taxon>ecological metagenomes</taxon>
    </lineage>
</organism>
<dbReference type="Pfam" id="PF03466">
    <property type="entry name" value="LysR_substrate"/>
    <property type="match status" value="1"/>
</dbReference>
<evidence type="ECO:0000313" key="7">
    <source>
        <dbReference type="EMBL" id="CAB4860288.1"/>
    </source>
</evidence>
<evidence type="ECO:0000256" key="1">
    <source>
        <dbReference type="ARBA" id="ARBA00009437"/>
    </source>
</evidence>
<dbReference type="PANTHER" id="PTHR30419">
    <property type="entry name" value="HTH-TYPE TRANSCRIPTIONAL REGULATOR YBHD"/>
    <property type="match status" value="1"/>
</dbReference>
<dbReference type="GO" id="GO:0005829">
    <property type="term" value="C:cytosol"/>
    <property type="evidence" value="ECO:0007669"/>
    <property type="project" value="TreeGrafter"/>
</dbReference>
<protein>
    <submittedName>
        <fullName evidence="7">Unannotated protein</fullName>
    </submittedName>
</protein>
<keyword evidence="4" id="KW-0804">Transcription</keyword>
<dbReference type="EMBL" id="CAFBPM010000028">
    <property type="protein sequence ID" value="CAB5031965.1"/>
    <property type="molecule type" value="Genomic_DNA"/>
</dbReference>
<dbReference type="GO" id="GO:0003677">
    <property type="term" value="F:DNA binding"/>
    <property type="evidence" value="ECO:0007669"/>
    <property type="project" value="UniProtKB-KW"/>
</dbReference>
<dbReference type="PROSITE" id="PS50931">
    <property type="entry name" value="HTH_LYSR"/>
    <property type="match status" value="1"/>
</dbReference>
<sequence length="326" mass="35414">MDLRQLEAVLAIANHGSFSSAAAALGTVQSNVSGRIAKLERELDATLIDRATGTLTDEGQIVVTRARRVLGELESMMDDVVATRSEVTGIVRSGMIGTTGRWFIPKVFDELTRRHPRIRLFLTEGTTSTMEPQLLQGTIDMAILTLPVQAEELFVEPLFEEELALVVASDHPLAATYGRSREPIPLKALKDLKLLLPLPGTSLRDEIDSSLAPSGITPQAIIELDGLRTLASLVFDGYGPGILPATAVPEHLRGKFRLLTLEGFPRRRVGLVTRKHGLPSAPSRAIKEIFLSIAQDVEHLPVGIHPIGSEQHTSYQDHGALRSPLA</sequence>
<reference evidence="7" key="1">
    <citation type="submission" date="2020-05" db="EMBL/GenBank/DDBJ databases">
        <authorList>
            <person name="Chiriac C."/>
            <person name="Salcher M."/>
            <person name="Ghai R."/>
            <person name="Kavagutti S V."/>
        </authorList>
    </citation>
    <scope>NUCLEOTIDE SEQUENCE</scope>
</reference>
<dbReference type="InterPro" id="IPR000847">
    <property type="entry name" value="LysR_HTH_N"/>
</dbReference>
<dbReference type="EMBL" id="CAFBLT010000001">
    <property type="protein sequence ID" value="CAB4860288.1"/>
    <property type="molecule type" value="Genomic_DNA"/>
</dbReference>
<dbReference type="EMBL" id="CAFABE010000017">
    <property type="protein sequence ID" value="CAB4823054.1"/>
    <property type="molecule type" value="Genomic_DNA"/>
</dbReference>
<feature type="domain" description="HTH lysR-type" evidence="5">
    <location>
        <begin position="1"/>
        <end position="56"/>
    </location>
</feature>
<dbReference type="Gene3D" id="3.40.190.10">
    <property type="entry name" value="Periplasmic binding protein-like II"/>
    <property type="match status" value="2"/>
</dbReference>
<name>A0A6J7CTW5_9ZZZZ</name>
<keyword evidence="2" id="KW-0805">Transcription regulation</keyword>
<accession>A0A6J7CTW5</accession>
<dbReference type="SUPFAM" id="SSF46785">
    <property type="entry name" value="Winged helix' DNA-binding domain"/>
    <property type="match status" value="1"/>
</dbReference>
<evidence type="ECO:0000256" key="3">
    <source>
        <dbReference type="ARBA" id="ARBA00023125"/>
    </source>
</evidence>
<dbReference type="InterPro" id="IPR005119">
    <property type="entry name" value="LysR_subst-bd"/>
</dbReference>
<proteinExistence type="inferred from homology"/>
<evidence type="ECO:0000313" key="8">
    <source>
        <dbReference type="EMBL" id="CAB5031965.1"/>
    </source>
</evidence>
<dbReference type="GO" id="GO:0003700">
    <property type="term" value="F:DNA-binding transcription factor activity"/>
    <property type="evidence" value="ECO:0007669"/>
    <property type="project" value="InterPro"/>
</dbReference>
<keyword evidence="3" id="KW-0238">DNA-binding</keyword>
<dbReference type="CDD" id="cd05466">
    <property type="entry name" value="PBP2_LTTR_substrate"/>
    <property type="match status" value="1"/>
</dbReference>
<evidence type="ECO:0000256" key="2">
    <source>
        <dbReference type="ARBA" id="ARBA00023015"/>
    </source>
</evidence>